<feature type="region of interest" description="Disordered" evidence="1">
    <location>
        <begin position="1"/>
        <end position="27"/>
    </location>
</feature>
<evidence type="ECO:0000313" key="2">
    <source>
        <dbReference type="EMBL" id="KAJ1132061.1"/>
    </source>
</evidence>
<dbReference type="AlphaFoldDB" id="A0AAV7PVE7"/>
<evidence type="ECO:0000313" key="3">
    <source>
        <dbReference type="Proteomes" id="UP001066276"/>
    </source>
</evidence>
<keyword evidence="3" id="KW-1185">Reference proteome</keyword>
<gene>
    <name evidence="2" type="ORF">NDU88_010391</name>
</gene>
<proteinExistence type="predicted"/>
<dbReference type="EMBL" id="JANPWB010000011">
    <property type="protein sequence ID" value="KAJ1132061.1"/>
    <property type="molecule type" value="Genomic_DNA"/>
</dbReference>
<organism evidence="2 3">
    <name type="scientific">Pleurodeles waltl</name>
    <name type="common">Iberian ribbed newt</name>
    <dbReference type="NCBI Taxonomy" id="8319"/>
    <lineage>
        <taxon>Eukaryota</taxon>
        <taxon>Metazoa</taxon>
        <taxon>Chordata</taxon>
        <taxon>Craniata</taxon>
        <taxon>Vertebrata</taxon>
        <taxon>Euteleostomi</taxon>
        <taxon>Amphibia</taxon>
        <taxon>Batrachia</taxon>
        <taxon>Caudata</taxon>
        <taxon>Salamandroidea</taxon>
        <taxon>Salamandridae</taxon>
        <taxon>Pleurodelinae</taxon>
        <taxon>Pleurodeles</taxon>
    </lineage>
</organism>
<dbReference type="Proteomes" id="UP001066276">
    <property type="component" value="Chromosome 7"/>
</dbReference>
<protein>
    <submittedName>
        <fullName evidence="2">Uncharacterized protein</fullName>
    </submittedName>
</protein>
<reference evidence="2" key="1">
    <citation type="journal article" date="2022" name="bioRxiv">
        <title>Sequencing and chromosome-scale assembly of the giantPleurodeles waltlgenome.</title>
        <authorList>
            <person name="Brown T."/>
            <person name="Elewa A."/>
            <person name="Iarovenko S."/>
            <person name="Subramanian E."/>
            <person name="Araus A.J."/>
            <person name="Petzold A."/>
            <person name="Susuki M."/>
            <person name="Suzuki K.-i.T."/>
            <person name="Hayashi T."/>
            <person name="Toyoda A."/>
            <person name="Oliveira C."/>
            <person name="Osipova E."/>
            <person name="Leigh N.D."/>
            <person name="Simon A."/>
            <person name="Yun M.H."/>
        </authorList>
    </citation>
    <scope>NUCLEOTIDE SEQUENCE</scope>
    <source>
        <strain evidence="2">20211129_DDA</strain>
        <tissue evidence="2">Liver</tissue>
    </source>
</reference>
<comment type="caution">
    <text evidence="2">The sequence shown here is derived from an EMBL/GenBank/DDBJ whole genome shotgun (WGS) entry which is preliminary data.</text>
</comment>
<accession>A0AAV7PVE7</accession>
<name>A0AAV7PVE7_PLEWA</name>
<sequence>MPEQRLARPTTLLGETEATTPSVQRHTLDQRDLAKPYTQPGTGDCWLLAQNLQPHPRRREESGGRRLKGGPLVTWRGRVSKPDGPARLEAPFWLRRSVNRGTAFRLAADRSGAGLRILIPQTATYLCLGEAMLHANGGIASTLATHGRRLGTAWAAAREVAGPVKAWAKATIGTSRVSGEH</sequence>
<evidence type="ECO:0000256" key="1">
    <source>
        <dbReference type="SAM" id="MobiDB-lite"/>
    </source>
</evidence>